<sequence>MFNPKIRKAAAGVILALACSATAQAATAIPFWHSMEGELGKEVNSLADRFNQSRSDVKIVPVYKGNYEQNLAAGIAAYRAGNAPAILQVYEVGTATMMASKAIKPVYEVFKDAGINFDESIFVPTVSGYYTDAKSGHLLSQPFNSSTPVLYYNKDAFKKAGLDPEQPPKTWQQLAEYTAKLRAAGLKCGYASGWQGWIQIENFSAWHGLPVASKNNGFDGADAVLEFNRPTQVKHIQLLQDMNKQGSFTYFGRKDEPTEKFYNGDCAITTASSGSLADIRQHAKFDYGVGMMPYDADVQGAPQNAIIGGASLWVLNGKDAATYKGVAEFMQFLAQPEIAAEWHQKTGYLPITKAAYELTQKQGFYEKNPGADIATRQMLNKPPLPFTKGLRLGNMPQIRSVVDEELESVWTGKKTPQQALDSAVARGNALLRRFEQSTK</sequence>
<evidence type="ECO:0000256" key="7">
    <source>
        <dbReference type="ARBA" id="ARBA00022764"/>
    </source>
</evidence>
<evidence type="ECO:0000256" key="4">
    <source>
        <dbReference type="ARBA" id="ARBA00017470"/>
    </source>
</evidence>
<proteinExistence type="inferred from homology"/>
<keyword evidence="10" id="KW-1185">Reference proteome</keyword>
<feature type="chain" id="PRO_5045720268" description="sn-glycerol-3-phosphate-binding periplasmic protein UgpB" evidence="8">
    <location>
        <begin position="26"/>
        <end position="439"/>
    </location>
</feature>
<dbReference type="RefSeq" id="WP_249243757.1">
    <property type="nucleotide sequence ID" value="NZ_JAKPBZ010000105.1"/>
</dbReference>
<evidence type="ECO:0000256" key="6">
    <source>
        <dbReference type="ARBA" id="ARBA00022729"/>
    </source>
</evidence>
<feature type="signal peptide" evidence="8">
    <location>
        <begin position="1"/>
        <end position="25"/>
    </location>
</feature>
<accession>A0ABT0MQ40</accession>
<dbReference type="CDD" id="cd14748">
    <property type="entry name" value="PBP2_UgpB"/>
    <property type="match status" value="1"/>
</dbReference>
<comment type="similarity">
    <text evidence="2">Belongs to the bacterial solute-binding protein 1 family.</text>
</comment>
<comment type="subunit">
    <text evidence="3">The complex is composed of two ATP-binding proteins (UgpC), two transmembrane proteins (UgpA and UgpE) and a solute-binding protein (UgpB).</text>
</comment>
<dbReference type="Pfam" id="PF13416">
    <property type="entry name" value="SBP_bac_8"/>
    <property type="match status" value="1"/>
</dbReference>
<evidence type="ECO:0000256" key="1">
    <source>
        <dbReference type="ARBA" id="ARBA00004418"/>
    </source>
</evidence>
<evidence type="ECO:0000313" key="9">
    <source>
        <dbReference type="EMBL" id="MCL2891927.1"/>
    </source>
</evidence>
<dbReference type="SUPFAM" id="SSF53850">
    <property type="entry name" value="Periplasmic binding protein-like II"/>
    <property type="match status" value="1"/>
</dbReference>
<dbReference type="PROSITE" id="PS01037">
    <property type="entry name" value="SBP_BACTERIAL_1"/>
    <property type="match status" value="1"/>
</dbReference>
<reference evidence="9 10" key="1">
    <citation type="submission" date="2022-02" db="EMBL/GenBank/DDBJ databases">
        <title>Description of Brenneria tiliae sp. nov. isolated from symptomatic Tilia x moltkei and Tilia x europaea trees in the UK.</title>
        <authorList>
            <person name="Kile H."/>
        </authorList>
    </citation>
    <scope>NUCLEOTIDE SEQUENCE [LARGE SCALE GENOMIC DNA]</scope>
    <source>
        <strain evidence="9 10">MC1SB4.1</strain>
    </source>
</reference>
<evidence type="ECO:0000256" key="2">
    <source>
        <dbReference type="ARBA" id="ARBA00008520"/>
    </source>
</evidence>
<evidence type="ECO:0000256" key="8">
    <source>
        <dbReference type="SAM" id="SignalP"/>
    </source>
</evidence>
<protein>
    <recommendedName>
        <fullName evidence="4">sn-glycerol-3-phosphate-binding periplasmic protein UgpB</fullName>
    </recommendedName>
</protein>
<organism evidence="9 10">
    <name type="scientific">Brenneria tiliae</name>
    <dbReference type="NCBI Taxonomy" id="2914984"/>
    <lineage>
        <taxon>Bacteria</taxon>
        <taxon>Pseudomonadati</taxon>
        <taxon>Pseudomonadota</taxon>
        <taxon>Gammaproteobacteria</taxon>
        <taxon>Enterobacterales</taxon>
        <taxon>Pectobacteriaceae</taxon>
        <taxon>Brenneria</taxon>
    </lineage>
</organism>
<dbReference type="PROSITE" id="PS51257">
    <property type="entry name" value="PROKAR_LIPOPROTEIN"/>
    <property type="match status" value="1"/>
</dbReference>
<dbReference type="PANTHER" id="PTHR43649">
    <property type="entry name" value="ARABINOSE-BINDING PROTEIN-RELATED"/>
    <property type="match status" value="1"/>
</dbReference>
<evidence type="ECO:0000256" key="5">
    <source>
        <dbReference type="ARBA" id="ARBA00022448"/>
    </source>
</evidence>
<keyword evidence="7" id="KW-0574">Periplasm</keyword>
<comment type="subcellular location">
    <subcellularLocation>
        <location evidence="1">Periplasm</location>
    </subcellularLocation>
</comment>
<evidence type="ECO:0000256" key="3">
    <source>
        <dbReference type="ARBA" id="ARBA00011557"/>
    </source>
</evidence>
<dbReference type="NCBIfam" id="NF008211">
    <property type="entry name" value="PRK10974.1"/>
    <property type="match status" value="1"/>
</dbReference>
<evidence type="ECO:0000313" key="10">
    <source>
        <dbReference type="Proteomes" id="UP001203069"/>
    </source>
</evidence>
<keyword evidence="6 8" id="KW-0732">Signal</keyword>
<dbReference type="PANTHER" id="PTHR43649:SF31">
    <property type="entry name" value="SN-GLYCEROL-3-PHOSPHATE-BINDING PERIPLASMIC PROTEIN UGPB"/>
    <property type="match status" value="1"/>
</dbReference>
<gene>
    <name evidence="9" type="primary">ugpB</name>
    <name evidence="9" type="ORF">MFP26_04330</name>
</gene>
<dbReference type="InterPro" id="IPR050490">
    <property type="entry name" value="Bact_solute-bd_prot1"/>
</dbReference>
<dbReference type="InterPro" id="IPR006061">
    <property type="entry name" value="SBP_1_CS"/>
</dbReference>
<name>A0ABT0MQ40_9GAMM</name>
<dbReference type="Proteomes" id="UP001203069">
    <property type="component" value="Unassembled WGS sequence"/>
</dbReference>
<keyword evidence="5" id="KW-0813">Transport</keyword>
<dbReference type="InterPro" id="IPR006059">
    <property type="entry name" value="SBP"/>
</dbReference>
<comment type="caution">
    <text evidence="9">The sequence shown here is derived from an EMBL/GenBank/DDBJ whole genome shotgun (WGS) entry which is preliminary data.</text>
</comment>
<dbReference type="EMBL" id="JAKPBZ010000105">
    <property type="protein sequence ID" value="MCL2891927.1"/>
    <property type="molecule type" value="Genomic_DNA"/>
</dbReference>
<dbReference type="Gene3D" id="3.40.190.10">
    <property type="entry name" value="Periplasmic binding protein-like II"/>
    <property type="match status" value="2"/>
</dbReference>